<reference evidence="2" key="1">
    <citation type="submission" date="2023-03" db="EMBL/GenBank/DDBJ databases">
        <title>Massive genome expansion in bonnet fungi (Mycena s.s.) driven by repeated elements and novel gene families across ecological guilds.</title>
        <authorList>
            <consortium name="Lawrence Berkeley National Laboratory"/>
            <person name="Harder C.B."/>
            <person name="Miyauchi S."/>
            <person name="Viragh M."/>
            <person name="Kuo A."/>
            <person name="Thoen E."/>
            <person name="Andreopoulos B."/>
            <person name="Lu D."/>
            <person name="Skrede I."/>
            <person name="Drula E."/>
            <person name="Henrissat B."/>
            <person name="Morin E."/>
            <person name="Kohler A."/>
            <person name="Barry K."/>
            <person name="LaButti K."/>
            <person name="Morin E."/>
            <person name="Salamov A."/>
            <person name="Lipzen A."/>
            <person name="Mereny Z."/>
            <person name="Hegedus B."/>
            <person name="Baldrian P."/>
            <person name="Stursova M."/>
            <person name="Weitz H."/>
            <person name="Taylor A."/>
            <person name="Grigoriev I.V."/>
            <person name="Nagy L.G."/>
            <person name="Martin F."/>
            <person name="Kauserud H."/>
        </authorList>
    </citation>
    <scope>NUCLEOTIDE SEQUENCE</scope>
    <source>
        <strain evidence="2">CBHHK182m</strain>
    </source>
</reference>
<protein>
    <recommendedName>
        <fullName evidence="4">Secreted protein</fullName>
    </recommendedName>
</protein>
<name>A0AAD7NBD5_9AGAR</name>
<evidence type="ECO:0000256" key="1">
    <source>
        <dbReference type="SAM" id="SignalP"/>
    </source>
</evidence>
<comment type="caution">
    <text evidence="2">The sequence shown here is derived from an EMBL/GenBank/DDBJ whole genome shotgun (WGS) entry which is preliminary data.</text>
</comment>
<evidence type="ECO:0000313" key="2">
    <source>
        <dbReference type="EMBL" id="KAJ7752604.1"/>
    </source>
</evidence>
<accession>A0AAD7NBD5</accession>
<feature type="chain" id="PRO_5041943548" description="Secreted protein" evidence="1">
    <location>
        <begin position="24"/>
        <end position="245"/>
    </location>
</feature>
<keyword evidence="1" id="KW-0732">Signal</keyword>
<feature type="signal peptide" evidence="1">
    <location>
        <begin position="1"/>
        <end position="23"/>
    </location>
</feature>
<organism evidence="2 3">
    <name type="scientific">Mycena metata</name>
    <dbReference type="NCBI Taxonomy" id="1033252"/>
    <lineage>
        <taxon>Eukaryota</taxon>
        <taxon>Fungi</taxon>
        <taxon>Dikarya</taxon>
        <taxon>Basidiomycota</taxon>
        <taxon>Agaricomycotina</taxon>
        <taxon>Agaricomycetes</taxon>
        <taxon>Agaricomycetidae</taxon>
        <taxon>Agaricales</taxon>
        <taxon>Marasmiineae</taxon>
        <taxon>Mycenaceae</taxon>
        <taxon>Mycena</taxon>
    </lineage>
</organism>
<dbReference type="EMBL" id="JARKIB010000058">
    <property type="protein sequence ID" value="KAJ7752604.1"/>
    <property type="molecule type" value="Genomic_DNA"/>
</dbReference>
<sequence length="245" mass="23948">MLFSNALLISVSLAGLMFPTALGVPSGHNIDARGAALTSPQMSMVSHAAQFVVAAKKLDTSTKTLVKGNTTTHLYQSVHVLLKHCSPAGGSLQGSGSGLSDPSNGVMGTCVSGSTAGLNGLLGGLLGSYTLGGPVGGCLLNSGLLSLGGLQGLLGGLLGGLLNVNPTVFYTNAVINDLLALLNAGGCSHDQANDLVADTNGLLNALIALLNLGDACNSCADSGVVGAMNAPGPLAGLSSLGLGGL</sequence>
<dbReference type="AlphaFoldDB" id="A0AAD7NBD5"/>
<evidence type="ECO:0000313" key="3">
    <source>
        <dbReference type="Proteomes" id="UP001215598"/>
    </source>
</evidence>
<gene>
    <name evidence="2" type="ORF">B0H16DRAFT_788040</name>
</gene>
<dbReference type="Proteomes" id="UP001215598">
    <property type="component" value="Unassembled WGS sequence"/>
</dbReference>
<proteinExistence type="predicted"/>
<evidence type="ECO:0008006" key="4">
    <source>
        <dbReference type="Google" id="ProtNLM"/>
    </source>
</evidence>
<keyword evidence="3" id="KW-1185">Reference proteome</keyword>